<sequence>MSEPEDTPTTPTGGRRSAVRRVVSPTAVIAVLLPLLTVGALSLVRPDEQPEQVARAAEQVEPSRTDLVCPPGEGKDPLDLAAAAGSGGEAATRVPDEDESTPVELRQDAVTEVDEQDTVLVRGTGELAAELIGARSREEGLASTECVLPRPDYFFTGVGAGANHSSTIELANPDQGPAVADVTVWTSNGPVDVPTLRGVTVPGGTSESLDLSQVVPRRGELAVEVVVSRGRLGATVVDEIPEIGREARVAGWLPASPEPTTDQLLLGLVGGEGEDTLVLSNPGTDEARVELRVVTEDASFVPEGLEEVRVRGGSVETVTLSTTVRDQVREGAIGLQVTSTGPVTSTLRTVVDGDLVHAQPVSPTEAATTALVPSGNAHVVLGRAGGAGVAEVAAYDADGKRLRKDKVELTDGSGAVVDLPKGTALVRVTPRRTEVAASVVVKGNGATVVPLRPLVRFGLVPDVRPGLPE</sequence>
<name>A0ABW4TRJ8_9ACTN</name>
<evidence type="ECO:0000256" key="2">
    <source>
        <dbReference type="SAM" id="Phobius"/>
    </source>
</evidence>
<dbReference type="InterPro" id="IPR043777">
    <property type="entry name" value="DUF5719"/>
</dbReference>
<gene>
    <name evidence="3" type="ORF">ACFSDE_15325</name>
</gene>
<reference evidence="4" key="1">
    <citation type="journal article" date="2019" name="Int. J. Syst. Evol. Microbiol.">
        <title>The Global Catalogue of Microorganisms (GCM) 10K type strain sequencing project: providing services to taxonomists for standard genome sequencing and annotation.</title>
        <authorList>
            <consortium name="The Broad Institute Genomics Platform"/>
            <consortium name="The Broad Institute Genome Sequencing Center for Infectious Disease"/>
            <person name="Wu L."/>
            <person name="Ma J."/>
        </authorList>
    </citation>
    <scope>NUCLEOTIDE SEQUENCE [LARGE SCALE GENOMIC DNA]</scope>
    <source>
        <strain evidence="4">CGMCC 1.12477</strain>
    </source>
</reference>
<keyword evidence="2" id="KW-1133">Transmembrane helix</keyword>
<keyword evidence="2" id="KW-0472">Membrane</keyword>
<keyword evidence="2" id="KW-0812">Transmembrane</keyword>
<evidence type="ECO:0000256" key="1">
    <source>
        <dbReference type="SAM" id="MobiDB-lite"/>
    </source>
</evidence>
<dbReference type="Pfam" id="PF18986">
    <property type="entry name" value="DUF5719"/>
    <property type="match status" value="1"/>
</dbReference>
<evidence type="ECO:0000313" key="3">
    <source>
        <dbReference type="EMBL" id="MFD1948172.1"/>
    </source>
</evidence>
<dbReference type="EMBL" id="JBHUGD010000003">
    <property type="protein sequence ID" value="MFD1948172.1"/>
    <property type="molecule type" value="Genomic_DNA"/>
</dbReference>
<organism evidence="3 4">
    <name type="scientific">Nocardioides aestuarii</name>
    <dbReference type="NCBI Taxonomy" id="252231"/>
    <lineage>
        <taxon>Bacteria</taxon>
        <taxon>Bacillati</taxon>
        <taxon>Actinomycetota</taxon>
        <taxon>Actinomycetes</taxon>
        <taxon>Propionibacteriales</taxon>
        <taxon>Nocardioidaceae</taxon>
        <taxon>Nocardioides</taxon>
    </lineage>
</organism>
<feature type="transmembrane region" description="Helical" evidence="2">
    <location>
        <begin position="22"/>
        <end position="44"/>
    </location>
</feature>
<comment type="caution">
    <text evidence="3">The sequence shown here is derived from an EMBL/GenBank/DDBJ whole genome shotgun (WGS) entry which is preliminary data.</text>
</comment>
<keyword evidence="4" id="KW-1185">Reference proteome</keyword>
<proteinExistence type="predicted"/>
<dbReference type="Proteomes" id="UP001597351">
    <property type="component" value="Unassembled WGS sequence"/>
</dbReference>
<evidence type="ECO:0000313" key="4">
    <source>
        <dbReference type="Proteomes" id="UP001597351"/>
    </source>
</evidence>
<accession>A0ABW4TRJ8</accession>
<protein>
    <submittedName>
        <fullName evidence="3">DUF5719 family protein</fullName>
    </submittedName>
</protein>
<dbReference type="RefSeq" id="WP_343919966.1">
    <property type="nucleotide sequence ID" value="NZ_BAAAJT010000002.1"/>
</dbReference>
<feature type="region of interest" description="Disordered" evidence="1">
    <location>
        <begin position="56"/>
        <end position="105"/>
    </location>
</feature>